<dbReference type="EMBL" id="CP058350">
    <property type="protein sequence ID" value="QLF71127.1"/>
    <property type="molecule type" value="Genomic_DNA"/>
</dbReference>
<evidence type="ECO:0000256" key="4">
    <source>
        <dbReference type="ARBA" id="ARBA00023004"/>
    </source>
</evidence>
<dbReference type="Pfam" id="PF04055">
    <property type="entry name" value="Radical_SAM"/>
    <property type="match status" value="1"/>
</dbReference>
<dbReference type="SFLD" id="SFLDS00029">
    <property type="entry name" value="Radical_SAM"/>
    <property type="match status" value="1"/>
</dbReference>
<keyword evidence="8" id="KW-1185">Reference proteome</keyword>
<evidence type="ECO:0000313" key="7">
    <source>
        <dbReference type="EMBL" id="QLF71127.1"/>
    </source>
</evidence>
<feature type="domain" description="Radical SAM core" evidence="6">
    <location>
        <begin position="300"/>
        <end position="547"/>
    </location>
</feature>
<reference evidence="7 8" key="1">
    <citation type="submission" date="2020-06" db="EMBL/GenBank/DDBJ databases">
        <title>Genome sequence of Rhizobium sp strain ADMK78.</title>
        <authorList>
            <person name="Rahi P."/>
        </authorList>
    </citation>
    <scope>NUCLEOTIDE SEQUENCE [LARGE SCALE GENOMIC DNA]</scope>
    <source>
        <strain evidence="7 8">ADMK78</strain>
    </source>
</reference>
<evidence type="ECO:0000256" key="2">
    <source>
        <dbReference type="ARBA" id="ARBA00022691"/>
    </source>
</evidence>
<dbReference type="InterPro" id="IPR007197">
    <property type="entry name" value="rSAM"/>
</dbReference>
<dbReference type="SUPFAM" id="SSF102114">
    <property type="entry name" value="Radical SAM enzymes"/>
    <property type="match status" value="1"/>
</dbReference>
<keyword evidence="2" id="KW-0949">S-adenosyl-L-methionine</keyword>
<evidence type="ECO:0000256" key="5">
    <source>
        <dbReference type="ARBA" id="ARBA00023014"/>
    </source>
</evidence>
<dbReference type="InterPro" id="IPR006638">
    <property type="entry name" value="Elp3/MiaA/NifB-like_rSAM"/>
</dbReference>
<dbReference type="InterPro" id="IPR023404">
    <property type="entry name" value="rSAM_horseshoe"/>
</dbReference>
<evidence type="ECO:0000256" key="1">
    <source>
        <dbReference type="ARBA" id="ARBA00001966"/>
    </source>
</evidence>
<evidence type="ECO:0000259" key="6">
    <source>
        <dbReference type="PROSITE" id="PS51918"/>
    </source>
</evidence>
<gene>
    <name evidence="7" type="ORF">FE840_017080</name>
</gene>
<organism evidence="7 8">
    <name type="scientific">Peteryoungia desertarenae</name>
    <dbReference type="NCBI Taxonomy" id="1813451"/>
    <lineage>
        <taxon>Bacteria</taxon>
        <taxon>Pseudomonadati</taxon>
        <taxon>Pseudomonadota</taxon>
        <taxon>Alphaproteobacteria</taxon>
        <taxon>Hyphomicrobiales</taxon>
        <taxon>Rhizobiaceae</taxon>
        <taxon>Peteryoungia</taxon>
    </lineage>
</organism>
<name>A0ABX6QRQ4_9HYPH</name>
<evidence type="ECO:0000313" key="8">
    <source>
        <dbReference type="Proteomes" id="UP000308530"/>
    </source>
</evidence>
<dbReference type="PROSITE" id="PS51918">
    <property type="entry name" value="RADICAL_SAM"/>
    <property type="match status" value="1"/>
</dbReference>
<dbReference type="Gene3D" id="3.40.50.280">
    <property type="entry name" value="Cobalamin-binding domain"/>
    <property type="match status" value="1"/>
</dbReference>
<dbReference type="PANTHER" id="PTHR43409:SF7">
    <property type="entry name" value="BLL1977 PROTEIN"/>
    <property type="match status" value="1"/>
</dbReference>
<comment type="cofactor">
    <cofactor evidence="1">
        <name>[4Fe-4S] cluster</name>
        <dbReference type="ChEBI" id="CHEBI:49883"/>
    </cofactor>
</comment>
<accession>A0ABX6QRQ4</accession>
<keyword evidence="3" id="KW-0479">Metal-binding</keyword>
<dbReference type="InterPro" id="IPR058240">
    <property type="entry name" value="rSAM_sf"/>
</dbReference>
<proteinExistence type="predicted"/>
<dbReference type="RefSeq" id="WP_138287822.1">
    <property type="nucleotide sequence ID" value="NZ_CP058350.1"/>
</dbReference>
<keyword evidence="5" id="KW-0411">Iron-sulfur</keyword>
<dbReference type="Gene3D" id="3.80.30.20">
    <property type="entry name" value="tm_1862 like domain"/>
    <property type="match status" value="1"/>
</dbReference>
<sequence length="651" mass="74636">MQDIHLIFPPQWSPFQPFLSTPSLKAYLEKRGYAVTQSDWNVDFYDFFISRARLPQALDRLQRYARDLPVENENYRNQAYLALGILNAYAQKRQLAEGLRSSAGIASIERFHESVTAFKRLLYAFSVAEPVVEVGTSSLLTSNVMKSLESIDAFCADPEANPFQPFFATKVKGLSDVPRYFGISVIGTEQVLPALTLGRELKRRFPETPILIGGSVFSRLVDRTAAISHMFERYFDLVIRYEGERPLESLLAATDPIAEQSPGLVFKQGDRIVATKMLDQLGMEEIPTPDFDGLDLTRYFTPEIVLPLLSTRGCYWDKCAFCYHGMIYGDRYRMRSPERLLQDVDRLYERHGVTHFALNDEAIPPKLFEKLPAIFPRHKYCFTGLYKFEKYFGPHHYKGMYDIGFRSLYIGLESASERVQRHMKKDNTQPVMLSNLRDAHDAGIWNHTFNFFGFPTETEEEAMETANFLIDHADIIHSEGTGTFSFEHNAPIAKHPDQFGVTRVVERPGNVFELYYDYEVSTGLTQAEAAAMVERFGQMKKEAEAYRYSGWIPREHLLVLLGRFDRDKLRARLASLDHEIHQGTHWSKNVSWFSIQGKASAEEQRYFVVNAQSGKVLETNRDAVLVLEFIPKDLPLATVVGHFPVFEQVMH</sequence>
<dbReference type="Proteomes" id="UP000308530">
    <property type="component" value="Chromosome"/>
</dbReference>
<evidence type="ECO:0000256" key="3">
    <source>
        <dbReference type="ARBA" id="ARBA00022723"/>
    </source>
</evidence>
<dbReference type="PANTHER" id="PTHR43409">
    <property type="entry name" value="ANAEROBIC MAGNESIUM-PROTOPORPHYRIN IX MONOMETHYL ESTER CYCLASE-RELATED"/>
    <property type="match status" value="1"/>
</dbReference>
<dbReference type="SFLD" id="SFLDG01082">
    <property type="entry name" value="B12-binding_domain_containing"/>
    <property type="match status" value="1"/>
</dbReference>
<dbReference type="SMART" id="SM00729">
    <property type="entry name" value="Elp3"/>
    <property type="match status" value="1"/>
</dbReference>
<protein>
    <submittedName>
        <fullName evidence="7">Radical SAM protein</fullName>
    </submittedName>
</protein>
<keyword evidence="4" id="KW-0408">Iron</keyword>
<dbReference type="InterPro" id="IPR051198">
    <property type="entry name" value="BchE-like"/>
</dbReference>